<gene>
    <name evidence="2" type="ORF">TREES_T100016001</name>
</gene>
<feature type="region of interest" description="Disordered" evidence="1">
    <location>
        <begin position="70"/>
        <end position="96"/>
    </location>
</feature>
<name>L9KL38_TUPCH</name>
<sequence length="96" mass="10160">MGLGGTQAVQAPEPPLLLGTAKDVQMSQAGTPASAAQRDPALWATLGQQHQWPGQWDSAVCQGSWAVRSGDTDTPLAGRCNRMSPEEEPGNVYQKD</sequence>
<organism evidence="2 3">
    <name type="scientific">Tupaia chinensis</name>
    <name type="common">Chinese tree shrew</name>
    <name type="synonym">Tupaia belangeri chinensis</name>
    <dbReference type="NCBI Taxonomy" id="246437"/>
    <lineage>
        <taxon>Eukaryota</taxon>
        <taxon>Metazoa</taxon>
        <taxon>Chordata</taxon>
        <taxon>Craniata</taxon>
        <taxon>Vertebrata</taxon>
        <taxon>Euteleostomi</taxon>
        <taxon>Mammalia</taxon>
        <taxon>Eutheria</taxon>
        <taxon>Euarchontoglires</taxon>
        <taxon>Scandentia</taxon>
        <taxon>Tupaiidae</taxon>
        <taxon>Tupaia</taxon>
    </lineage>
</organism>
<reference evidence="3" key="1">
    <citation type="submission" date="2012-07" db="EMBL/GenBank/DDBJ databases">
        <title>Genome of the Chinese tree shrew, a rising model animal genetically related to primates.</title>
        <authorList>
            <person name="Zhang G."/>
            <person name="Fan Y."/>
            <person name="Yao Y."/>
            <person name="Huang Z."/>
        </authorList>
    </citation>
    <scope>NUCLEOTIDE SEQUENCE [LARGE SCALE GENOMIC DNA]</scope>
</reference>
<dbReference type="EMBL" id="KB320776">
    <property type="protein sequence ID" value="ELW63466.1"/>
    <property type="molecule type" value="Genomic_DNA"/>
</dbReference>
<dbReference type="AlphaFoldDB" id="L9KL38"/>
<dbReference type="InParanoid" id="L9KL38"/>
<reference evidence="3" key="2">
    <citation type="journal article" date="2013" name="Nat. Commun.">
        <title>Genome of the Chinese tree shrew.</title>
        <authorList>
            <person name="Fan Y."/>
            <person name="Huang Z.Y."/>
            <person name="Cao C.C."/>
            <person name="Chen C.S."/>
            <person name="Chen Y.X."/>
            <person name="Fan D.D."/>
            <person name="He J."/>
            <person name="Hou H.L."/>
            <person name="Hu L."/>
            <person name="Hu X.T."/>
            <person name="Jiang X.T."/>
            <person name="Lai R."/>
            <person name="Lang Y.S."/>
            <person name="Liang B."/>
            <person name="Liao S.G."/>
            <person name="Mu D."/>
            <person name="Ma Y.Y."/>
            <person name="Niu Y.Y."/>
            <person name="Sun X.Q."/>
            <person name="Xia J.Q."/>
            <person name="Xiao J."/>
            <person name="Xiong Z.Q."/>
            <person name="Xu L."/>
            <person name="Yang L."/>
            <person name="Zhang Y."/>
            <person name="Zhao W."/>
            <person name="Zhao X.D."/>
            <person name="Zheng Y.T."/>
            <person name="Zhou J.M."/>
            <person name="Zhu Y.B."/>
            <person name="Zhang G.J."/>
            <person name="Wang J."/>
            <person name="Yao Y.G."/>
        </authorList>
    </citation>
    <scope>NUCLEOTIDE SEQUENCE [LARGE SCALE GENOMIC DNA]</scope>
</reference>
<protein>
    <submittedName>
        <fullName evidence="2">Uncharacterized protein</fullName>
    </submittedName>
</protein>
<dbReference type="Proteomes" id="UP000011518">
    <property type="component" value="Unassembled WGS sequence"/>
</dbReference>
<keyword evidence="3" id="KW-1185">Reference proteome</keyword>
<evidence type="ECO:0000313" key="3">
    <source>
        <dbReference type="Proteomes" id="UP000011518"/>
    </source>
</evidence>
<evidence type="ECO:0000256" key="1">
    <source>
        <dbReference type="SAM" id="MobiDB-lite"/>
    </source>
</evidence>
<evidence type="ECO:0000313" key="2">
    <source>
        <dbReference type="EMBL" id="ELW63466.1"/>
    </source>
</evidence>
<accession>L9KL38</accession>
<proteinExistence type="predicted"/>